<name>A0ABW8AYN5_9FIRM</name>
<protein>
    <submittedName>
        <fullName evidence="1">Uncharacterized protein</fullName>
    </submittedName>
</protein>
<sequence>MKEMNNCSYAYAVGKLEERWRTLLEEEIDNCVPMTFMVCTAVAGMVSEFRGEESVKVILSERDSDRTEESLVANATLLFARTGGCISCRKFKINSKETSDGGTYLMDSIPVMQELQTERGYYTHHKTIIAVYKEWIDIATRESYEFQGIEPEPKMEGPLPTVWLEIKPGVSWFKYKESALMAVRAYRDVSGYKSREAYNQLIRWGDERMIDILDSEIESFKRHAEERGLYKDAPEEFYRQIGLILVALKIVRKVYGIHTKKKELESFIFENVTVAWHTKVVDQCYEYPYEDSEEGDLF</sequence>
<dbReference type="Proteomes" id="UP001614216">
    <property type="component" value="Unassembled WGS sequence"/>
</dbReference>
<comment type="caution">
    <text evidence="1">The sequence shown here is derived from an EMBL/GenBank/DDBJ whole genome shotgun (WGS) entry which is preliminary data.</text>
</comment>
<evidence type="ECO:0000313" key="2">
    <source>
        <dbReference type="Proteomes" id="UP001614216"/>
    </source>
</evidence>
<dbReference type="RefSeq" id="WP_396569723.1">
    <property type="nucleotide sequence ID" value="NZ_JBITRD010000011.1"/>
</dbReference>
<evidence type="ECO:0000313" key="1">
    <source>
        <dbReference type="EMBL" id="MFI7845445.1"/>
    </source>
</evidence>
<proteinExistence type="predicted"/>
<gene>
    <name evidence="1" type="ORF">ACIF0M_07785</name>
</gene>
<organism evidence="1 2">
    <name type="scientific">Dorea amylophila</name>
    <dbReference type="NCBI Taxonomy" id="2981789"/>
    <lineage>
        <taxon>Bacteria</taxon>
        <taxon>Bacillati</taxon>
        <taxon>Bacillota</taxon>
        <taxon>Clostridia</taxon>
        <taxon>Lachnospirales</taxon>
        <taxon>Lachnospiraceae</taxon>
        <taxon>Dorea</taxon>
    </lineage>
</organism>
<accession>A0ABW8AYN5</accession>
<reference evidence="1 2" key="1">
    <citation type="submission" date="2024-08" db="EMBL/GenBank/DDBJ databases">
        <authorList>
            <person name="Vancuren S.J."/>
            <person name="Allen-Vercoe E."/>
        </authorList>
    </citation>
    <scope>NUCLEOTIDE SEQUENCE [LARGE SCALE GENOMIC DNA]</scope>
    <source>
        <strain evidence="1 2">16-6-I_42_FAA</strain>
    </source>
</reference>
<dbReference type="EMBL" id="JBITRD010000011">
    <property type="protein sequence ID" value="MFI7845445.1"/>
    <property type="molecule type" value="Genomic_DNA"/>
</dbReference>
<keyword evidence="2" id="KW-1185">Reference proteome</keyword>